<dbReference type="Gene3D" id="3.40.850.10">
    <property type="entry name" value="Kinesin motor domain"/>
    <property type="match status" value="1"/>
</dbReference>
<dbReference type="InterPro" id="IPR036961">
    <property type="entry name" value="Kinesin_motor_dom_sf"/>
</dbReference>
<keyword evidence="2" id="KW-0963">Cytoplasm</keyword>
<evidence type="ECO:0000256" key="5">
    <source>
        <dbReference type="PROSITE-ProRule" id="PRU00283"/>
    </source>
</evidence>
<evidence type="ECO:0000256" key="3">
    <source>
        <dbReference type="ARBA" id="ARBA00023175"/>
    </source>
</evidence>
<dbReference type="Pfam" id="PF00225">
    <property type="entry name" value="Kinesin"/>
    <property type="match status" value="1"/>
</dbReference>
<evidence type="ECO:0000313" key="7">
    <source>
        <dbReference type="EMBL" id="MCE3051138.1"/>
    </source>
</evidence>
<comment type="subcellular location">
    <subcellularLocation>
        <location evidence="1">Cytoplasm</location>
        <location evidence="1">Cytoskeleton</location>
    </subcellularLocation>
</comment>
<evidence type="ECO:0000259" key="6">
    <source>
        <dbReference type="PROSITE" id="PS50067"/>
    </source>
</evidence>
<name>A0ABS8WNX5_DATST</name>
<proteinExistence type="inferred from homology"/>
<evidence type="ECO:0000256" key="4">
    <source>
        <dbReference type="ARBA" id="ARBA00023212"/>
    </source>
</evidence>
<comment type="caution">
    <text evidence="7">The sequence shown here is derived from an EMBL/GenBank/DDBJ whole genome shotgun (WGS) entry which is preliminary data.</text>
</comment>
<reference evidence="7 8" key="1">
    <citation type="journal article" date="2021" name="BMC Genomics">
        <title>Datura genome reveals duplications of psychoactive alkaloid biosynthetic genes and high mutation rate following tissue culture.</title>
        <authorList>
            <person name="Rajewski A."/>
            <person name="Carter-House D."/>
            <person name="Stajich J."/>
            <person name="Litt A."/>
        </authorList>
    </citation>
    <scope>NUCLEOTIDE SEQUENCE [LARGE SCALE GENOMIC DNA]</scope>
    <source>
        <strain evidence="7">AR-01</strain>
    </source>
</reference>
<dbReference type="EMBL" id="JACEIK010008202">
    <property type="protein sequence ID" value="MCE3051138.1"/>
    <property type="molecule type" value="Genomic_DNA"/>
</dbReference>
<organism evidence="7 8">
    <name type="scientific">Datura stramonium</name>
    <name type="common">Jimsonweed</name>
    <name type="synonym">Common thornapple</name>
    <dbReference type="NCBI Taxonomy" id="4076"/>
    <lineage>
        <taxon>Eukaryota</taxon>
        <taxon>Viridiplantae</taxon>
        <taxon>Streptophyta</taxon>
        <taxon>Embryophyta</taxon>
        <taxon>Tracheophyta</taxon>
        <taxon>Spermatophyta</taxon>
        <taxon>Magnoliopsida</taxon>
        <taxon>eudicotyledons</taxon>
        <taxon>Gunneridae</taxon>
        <taxon>Pentapetalae</taxon>
        <taxon>asterids</taxon>
        <taxon>lamiids</taxon>
        <taxon>Solanales</taxon>
        <taxon>Solanaceae</taxon>
        <taxon>Solanoideae</taxon>
        <taxon>Datureae</taxon>
        <taxon>Datura</taxon>
    </lineage>
</organism>
<feature type="domain" description="Kinesin motor" evidence="6">
    <location>
        <begin position="52"/>
        <end position="182"/>
    </location>
</feature>
<dbReference type="PROSITE" id="PS50067">
    <property type="entry name" value="KINESIN_MOTOR_2"/>
    <property type="match status" value="1"/>
</dbReference>
<comment type="caution">
    <text evidence="5">Lacks conserved residue(s) required for the propagation of feature annotation.</text>
</comment>
<dbReference type="PANTHER" id="PTHR47970">
    <property type="entry name" value="KINESIN-LIKE PROTEIN KIF11"/>
    <property type="match status" value="1"/>
</dbReference>
<keyword evidence="3" id="KW-0505">Motor protein</keyword>
<evidence type="ECO:0000256" key="2">
    <source>
        <dbReference type="ARBA" id="ARBA00022490"/>
    </source>
</evidence>
<keyword evidence="8" id="KW-1185">Reference proteome</keyword>
<evidence type="ECO:0000256" key="1">
    <source>
        <dbReference type="ARBA" id="ARBA00004245"/>
    </source>
</evidence>
<sequence>MLENRILINKVKIRYPKLCNIRPAGRRPALPSATSWSVSAIQSPSQHNQRVNVKVVLRCRPPNEDEMKVKGPLVISCDELKQEVTATLNTATKQINKTFLFDKVCGPSSQQKDFYDQSVAPLVNEALEGYTCTIFAIQLEQENLHTMEGGSTKEKNGEFHKNAGVIPRAVQQIFLIFWSPKA</sequence>
<dbReference type="InterPro" id="IPR027417">
    <property type="entry name" value="P-loop_NTPase"/>
</dbReference>
<accession>A0ABS8WNX5</accession>
<dbReference type="Proteomes" id="UP000823775">
    <property type="component" value="Unassembled WGS sequence"/>
</dbReference>
<dbReference type="SUPFAM" id="SSF52540">
    <property type="entry name" value="P-loop containing nucleoside triphosphate hydrolases"/>
    <property type="match status" value="1"/>
</dbReference>
<protein>
    <submittedName>
        <fullName evidence="7">Kinesin- protein 11</fullName>
    </submittedName>
</protein>
<evidence type="ECO:0000313" key="8">
    <source>
        <dbReference type="Proteomes" id="UP000823775"/>
    </source>
</evidence>
<dbReference type="InterPro" id="IPR001752">
    <property type="entry name" value="Kinesin_motor_dom"/>
</dbReference>
<gene>
    <name evidence="7" type="primary">KIF11_5</name>
    <name evidence="7" type="ORF">HAX54_048979</name>
</gene>
<keyword evidence="4" id="KW-0206">Cytoskeleton</keyword>
<dbReference type="InterPro" id="IPR047149">
    <property type="entry name" value="KIF11-like"/>
</dbReference>
<comment type="similarity">
    <text evidence="5">Belongs to the TRAFAC class myosin-kinesin ATPase superfamily. Kinesin family.</text>
</comment>
<dbReference type="PANTHER" id="PTHR47970:SF14">
    <property type="entry name" value="125 KDA KINESIN-RELATED PROTEIN-LIKE ISOFORM X1"/>
    <property type="match status" value="1"/>
</dbReference>